<organism evidence="1 2">
    <name type="scientific">Shiella aurantiaca</name>
    <dbReference type="NCBI Taxonomy" id="3058365"/>
    <lineage>
        <taxon>Bacteria</taxon>
        <taxon>Pseudomonadati</taxon>
        <taxon>Bacteroidota</taxon>
        <taxon>Cytophagia</taxon>
        <taxon>Cytophagales</taxon>
        <taxon>Shiellaceae</taxon>
        <taxon>Shiella</taxon>
    </lineage>
</organism>
<dbReference type="EMBL" id="JAUHJS010000008">
    <property type="protein sequence ID" value="MDN4166790.1"/>
    <property type="molecule type" value="Genomic_DNA"/>
</dbReference>
<comment type="caution">
    <text evidence="1">The sequence shown here is derived from an EMBL/GenBank/DDBJ whole genome shotgun (WGS) entry which is preliminary data.</text>
</comment>
<name>A0ABT8F8S1_9BACT</name>
<keyword evidence="2" id="KW-1185">Reference proteome</keyword>
<sequence length="75" mass="8937">MDKVRPTFHNGLEFIQVSSLPGSQAQSLGEWLPISSYIKLMVNNISLEDCVLYKEYEYWFEYCYQKAERLVQFDF</sequence>
<accession>A0ABT8F8S1</accession>
<protein>
    <submittedName>
        <fullName evidence="1">Uncharacterized protein</fullName>
    </submittedName>
</protein>
<dbReference type="RefSeq" id="WP_320005326.1">
    <property type="nucleotide sequence ID" value="NZ_JAUHJS010000008.1"/>
</dbReference>
<reference evidence="1" key="1">
    <citation type="submission" date="2023-06" db="EMBL/GenBank/DDBJ databases">
        <title>Cytophagales bacterium Strain LB-30, isolated from soil.</title>
        <authorList>
            <person name="Liu B."/>
        </authorList>
    </citation>
    <scope>NUCLEOTIDE SEQUENCE</scope>
    <source>
        <strain evidence="1">LB-30</strain>
    </source>
</reference>
<proteinExistence type="predicted"/>
<dbReference type="Proteomes" id="UP001168552">
    <property type="component" value="Unassembled WGS sequence"/>
</dbReference>
<gene>
    <name evidence="1" type="ORF">QWY31_14860</name>
</gene>
<evidence type="ECO:0000313" key="2">
    <source>
        <dbReference type="Proteomes" id="UP001168552"/>
    </source>
</evidence>
<evidence type="ECO:0000313" key="1">
    <source>
        <dbReference type="EMBL" id="MDN4166790.1"/>
    </source>
</evidence>